<keyword evidence="5" id="KW-1185">Reference proteome</keyword>
<name>A0ABD2QFS0_9PLAT</name>
<feature type="domain" description="MACPF" evidence="3">
    <location>
        <begin position="138"/>
        <end position="323"/>
    </location>
</feature>
<evidence type="ECO:0000259" key="3">
    <source>
        <dbReference type="Pfam" id="PF01823"/>
    </source>
</evidence>
<evidence type="ECO:0000256" key="1">
    <source>
        <dbReference type="SAM" id="Coils"/>
    </source>
</evidence>
<gene>
    <name evidence="4" type="primary">MPEG1_1</name>
    <name evidence="4" type="ORF">Ciccas_002966</name>
</gene>
<accession>A0ABD2QFS0</accession>
<feature type="chain" id="PRO_5044833364" evidence="2">
    <location>
        <begin position="31"/>
        <end position="329"/>
    </location>
</feature>
<feature type="coiled-coil region" evidence="1">
    <location>
        <begin position="270"/>
        <end position="297"/>
    </location>
</feature>
<proteinExistence type="predicted"/>
<evidence type="ECO:0000313" key="4">
    <source>
        <dbReference type="EMBL" id="KAL3318375.1"/>
    </source>
</evidence>
<sequence>MSESQVPYWNMLCAVRLLLLALLLKQGGTSLSLSAWRQNDQCVLEPDQELLAVLPGSGWDNLMNQERPQVVDREDYSQCKQSTDRKFVVPDQMEIEPIKMTVTSFSSETFESSSEYVDSTSNMINVNSGLTFWGSSISGSYSSERTHVKNNQLSTKSIVLRNQVRHRLYKVFLGPEAPLHKHFKKRILSISYLLDSPKMDISLLEDISKIDDYWLEQPGIVGNDKMLRSSVNPIANLSTSTPYMKAVEAAYLADMIIRDYGTHFITETENGAAIIQISNLKEEVRKMTEERRSSISKGASVAFSLGLKFNFDYRSEEKNSKTNVSSGAQ</sequence>
<keyword evidence="1" id="KW-0175">Coiled coil</keyword>
<protein>
    <submittedName>
        <fullName evidence="4">Macrophage expressed 1</fullName>
    </submittedName>
</protein>
<dbReference type="Proteomes" id="UP001626550">
    <property type="component" value="Unassembled WGS sequence"/>
</dbReference>
<keyword evidence="2" id="KW-0732">Signal</keyword>
<organism evidence="4 5">
    <name type="scientific">Cichlidogyrus casuarinus</name>
    <dbReference type="NCBI Taxonomy" id="1844966"/>
    <lineage>
        <taxon>Eukaryota</taxon>
        <taxon>Metazoa</taxon>
        <taxon>Spiralia</taxon>
        <taxon>Lophotrochozoa</taxon>
        <taxon>Platyhelminthes</taxon>
        <taxon>Monogenea</taxon>
        <taxon>Monopisthocotylea</taxon>
        <taxon>Dactylogyridea</taxon>
        <taxon>Ancyrocephalidae</taxon>
        <taxon>Cichlidogyrus</taxon>
    </lineage>
</organism>
<dbReference type="Pfam" id="PF01823">
    <property type="entry name" value="MACPF"/>
    <property type="match status" value="1"/>
</dbReference>
<dbReference type="EMBL" id="JBJKFK010000252">
    <property type="protein sequence ID" value="KAL3318375.1"/>
    <property type="molecule type" value="Genomic_DNA"/>
</dbReference>
<dbReference type="InterPro" id="IPR020864">
    <property type="entry name" value="MACPF"/>
</dbReference>
<evidence type="ECO:0000256" key="2">
    <source>
        <dbReference type="SAM" id="SignalP"/>
    </source>
</evidence>
<feature type="signal peptide" evidence="2">
    <location>
        <begin position="1"/>
        <end position="30"/>
    </location>
</feature>
<evidence type="ECO:0000313" key="5">
    <source>
        <dbReference type="Proteomes" id="UP001626550"/>
    </source>
</evidence>
<reference evidence="4 5" key="1">
    <citation type="submission" date="2024-11" db="EMBL/GenBank/DDBJ databases">
        <title>Adaptive evolution of stress response genes in parasites aligns with host niche diversity.</title>
        <authorList>
            <person name="Hahn C."/>
            <person name="Resl P."/>
        </authorList>
    </citation>
    <scope>NUCLEOTIDE SEQUENCE [LARGE SCALE GENOMIC DNA]</scope>
    <source>
        <strain evidence="4">EGGRZ-B1_66</strain>
        <tissue evidence="4">Body</tissue>
    </source>
</reference>
<comment type="caution">
    <text evidence="4">The sequence shown here is derived from an EMBL/GenBank/DDBJ whole genome shotgun (WGS) entry which is preliminary data.</text>
</comment>
<dbReference type="AlphaFoldDB" id="A0ABD2QFS0"/>